<keyword evidence="1" id="KW-0732">Signal</keyword>
<organism evidence="2 3">
    <name type="scientific">Diaphorina citri</name>
    <name type="common">Asian citrus psyllid</name>
    <dbReference type="NCBI Taxonomy" id="121845"/>
    <lineage>
        <taxon>Eukaryota</taxon>
        <taxon>Metazoa</taxon>
        <taxon>Ecdysozoa</taxon>
        <taxon>Arthropoda</taxon>
        <taxon>Hexapoda</taxon>
        <taxon>Insecta</taxon>
        <taxon>Pterygota</taxon>
        <taxon>Neoptera</taxon>
        <taxon>Paraneoptera</taxon>
        <taxon>Hemiptera</taxon>
        <taxon>Sternorrhyncha</taxon>
        <taxon>Psylloidea</taxon>
        <taxon>Psyllidae</taxon>
        <taxon>Diaphorininae</taxon>
        <taxon>Diaphorina</taxon>
    </lineage>
</organism>
<keyword evidence="2" id="KW-1185">Reference proteome</keyword>
<accession>A0A1S3DT86</accession>
<dbReference type="KEGG" id="dci:103524291"/>
<dbReference type="Gene3D" id="2.40.128.20">
    <property type="match status" value="1"/>
</dbReference>
<dbReference type="GeneID" id="103524291"/>
<evidence type="ECO:0000256" key="1">
    <source>
        <dbReference type="SAM" id="SignalP"/>
    </source>
</evidence>
<sequence>MLKVMELSFLLVTVCMLNSVQAYWGWGPCPKSVGNGTQFEYWRFSYTSWFEYKRSNVPKWEEGTQCNKLRFGKIPGKGDLIFTRPGESSENVPVSIDEQPGTSINEGKLRFTYTFPSHSYVKDLQVAATDFHDFILTWTCSNYFIFHTEGAQIWSKRNYDIQPYVDIHTERALKLINPQLEFTKMNQENCPRL</sequence>
<dbReference type="InterPro" id="IPR012674">
    <property type="entry name" value="Calycin"/>
</dbReference>
<feature type="chain" id="PRO_5010383529" evidence="1">
    <location>
        <begin position="23"/>
        <end position="193"/>
    </location>
</feature>
<evidence type="ECO:0000313" key="2">
    <source>
        <dbReference type="Proteomes" id="UP000079169"/>
    </source>
</evidence>
<dbReference type="SUPFAM" id="SSF50814">
    <property type="entry name" value="Lipocalins"/>
    <property type="match status" value="1"/>
</dbReference>
<dbReference type="PaxDb" id="121845-A0A1S3DT86"/>
<dbReference type="RefSeq" id="XP_008487527.1">
    <property type="nucleotide sequence ID" value="XM_008489305.3"/>
</dbReference>
<dbReference type="AlphaFoldDB" id="A0A1S3DT86"/>
<gene>
    <name evidence="3" type="primary">LOC103524291</name>
</gene>
<evidence type="ECO:0000313" key="3">
    <source>
        <dbReference type="RefSeq" id="XP_008487527.1"/>
    </source>
</evidence>
<protein>
    <submittedName>
        <fullName evidence="3">Uncharacterized protein LOC103524291</fullName>
    </submittedName>
</protein>
<dbReference type="Proteomes" id="UP000079169">
    <property type="component" value="Unplaced"/>
</dbReference>
<reference evidence="3" key="1">
    <citation type="submission" date="2025-08" db="UniProtKB">
        <authorList>
            <consortium name="RefSeq"/>
        </authorList>
    </citation>
    <scope>IDENTIFICATION</scope>
</reference>
<proteinExistence type="predicted"/>
<name>A0A1S3DT86_DIACI</name>
<feature type="signal peptide" evidence="1">
    <location>
        <begin position="1"/>
        <end position="22"/>
    </location>
</feature>